<evidence type="ECO:0000313" key="15">
    <source>
        <dbReference type="EMBL" id="KAJ6224156.1"/>
    </source>
</evidence>
<feature type="region of interest" description="Disordered" evidence="13">
    <location>
        <begin position="9"/>
        <end position="52"/>
    </location>
</feature>
<comment type="function">
    <text evidence="12">Catalyzes the formation of phosphatidylethanolamine (PtdEtn) from phosphatidylserine (PtdSer). Plays a central role in phospholipid metabolism and in the interorganelle trafficking of phosphatidylserine. May be involved in lipid droplet biogenesis at the endoplasmic reticulum membrane.</text>
</comment>
<dbReference type="EC" id="4.1.1.65" evidence="3"/>
<keyword evidence="14" id="KW-0812">Transmembrane</keyword>
<feature type="transmembrane region" description="Helical" evidence="14">
    <location>
        <begin position="264"/>
        <end position="284"/>
    </location>
</feature>
<evidence type="ECO:0000256" key="11">
    <source>
        <dbReference type="ARBA" id="ARBA00024326"/>
    </source>
</evidence>
<keyword evidence="5" id="KW-0210">Decarboxylase</keyword>
<evidence type="ECO:0000256" key="9">
    <source>
        <dbReference type="ARBA" id="ARBA00023264"/>
    </source>
</evidence>
<evidence type="ECO:0000256" key="2">
    <source>
        <dbReference type="ARBA" id="ARBA00005189"/>
    </source>
</evidence>
<dbReference type="EMBL" id="JAPWDV010000001">
    <property type="protein sequence ID" value="KAJ6224156.1"/>
    <property type="molecule type" value="Genomic_DNA"/>
</dbReference>
<organism evidence="15 16">
    <name type="scientific">Blomia tropicalis</name>
    <name type="common">Mite</name>
    <dbReference type="NCBI Taxonomy" id="40697"/>
    <lineage>
        <taxon>Eukaryota</taxon>
        <taxon>Metazoa</taxon>
        <taxon>Ecdysozoa</taxon>
        <taxon>Arthropoda</taxon>
        <taxon>Chelicerata</taxon>
        <taxon>Arachnida</taxon>
        <taxon>Acari</taxon>
        <taxon>Acariformes</taxon>
        <taxon>Sarcoptiformes</taxon>
        <taxon>Astigmata</taxon>
        <taxon>Glycyphagoidea</taxon>
        <taxon>Echimyopodidae</taxon>
        <taxon>Blomia</taxon>
    </lineage>
</organism>
<name>A0A9Q0RSF0_BLOTA</name>
<evidence type="ECO:0000256" key="4">
    <source>
        <dbReference type="ARBA" id="ARBA00022516"/>
    </source>
</evidence>
<reference evidence="15" key="1">
    <citation type="submission" date="2022-12" db="EMBL/GenBank/DDBJ databases">
        <title>Genome assemblies of Blomia tropicalis.</title>
        <authorList>
            <person name="Cui Y."/>
        </authorList>
    </citation>
    <scope>NUCLEOTIDE SEQUENCE</scope>
    <source>
        <tissue evidence="15">Adult mites</tissue>
    </source>
</reference>
<keyword evidence="8" id="KW-0456">Lyase</keyword>
<accession>A0A9Q0RSF0</accession>
<evidence type="ECO:0000256" key="10">
    <source>
        <dbReference type="ARBA" id="ARBA00023317"/>
    </source>
</evidence>
<dbReference type="GO" id="GO:0006646">
    <property type="term" value="P:phosphatidylethanolamine biosynthetic process"/>
    <property type="evidence" value="ECO:0007669"/>
    <property type="project" value="TreeGrafter"/>
</dbReference>
<evidence type="ECO:0000256" key="7">
    <source>
        <dbReference type="ARBA" id="ARBA00023209"/>
    </source>
</evidence>
<dbReference type="InterPro" id="IPR003817">
    <property type="entry name" value="PS_Dcarbxylase"/>
</dbReference>
<gene>
    <name evidence="15" type="ORF">RDWZM_002701</name>
</gene>
<protein>
    <recommendedName>
        <fullName evidence="3">phosphatidylserine decarboxylase</fullName>
        <ecNumber evidence="3">4.1.1.65</ecNumber>
    </recommendedName>
</protein>
<dbReference type="NCBIfam" id="TIGR00163">
    <property type="entry name" value="PS_decarb"/>
    <property type="match status" value="1"/>
</dbReference>
<dbReference type="Proteomes" id="UP001142055">
    <property type="component" value="Chromosome 1"/>
</dbReference>
<evidence type="ECO:0000256" key="12">
    <source>
        <dbReference type="ARBA" id="ARBA00045136"/>
    </source>
</evidence>
<keyword evidence="16" id="KW-1185">Reference proteome</keyword>
<evidence type="ECO:0000256" key="5">
    <source>
        <dbReference type="ARBA" id="ARBA00022793"/>
    </source>
</evidence>
<feature type="compositionally biased region" description="Basic residues" evidence="13">
    <location>
        <begin position="132"/>
        <end position="149"/>
    </location>
</feature>
<evidence type="ECO:0000313" key="16">
    <source>
        <dbReference type="Proteomes" id="UP001142055"/>
    </source>
</evidence>
<feature type="region of interest" description="Disordered" evidence="13">
    <location>
        <begin position="124"/>
        <end position="149"/>
    </location>
</feature>
<keyword evidence="6" id="KW-0443">Lipid metabolism</keyword>
<keyword evidence="10" id="KW-0670">Pyruvate</keyword>
<comment type="cofactor">
    <cofactor evidence="1">
        <name>pyruvate</name>
        <dbReference type="ChEBI" id="CHEBI:15361"/>
    </cofactor>
</comment>
<comment type="caution">
    <text evidence="15">The sequence shown here is derived from an EMBL/GenBank/DDBJ whole genome shotgun (WGS) entry which is preliminary data.</text>
</comment>
<evidence type="ECO:0000256" key="14">
    <source>
        <dbReference type="SAM" id="Phobius"/>
    </source>
</evidence>
<dbReference type="AlphaFoldDB" id="A0A9Q0RSF0"/>
<comment type="pathway">
    <text evidence="2">Lipid metabolism.</text>
</comment>
<keyword evidence="4" id="KW-0444">Lipid biosynthesis</keyword>
<evidence type="ECO:0000256" key="13">
    <source>
        <dbReference type="SAM" id="MobiDB-lite"/>
    </source>
</evidence>
<dbReference type="PANTHER" id="PTHR10067:SF6">
    <property type="entry name" value="PHOSPHATIDYLSERINE DECARBOXYLASE PROENZYME, MITOCHONDRIAL"/>
    <property type="match status" value="1"/>
</dbReference>
<sequence length="621" mass="71485">MSPAVVALARSFESPSDETDRRVDDTNNYEPHHHHSLSSKSSSIGDMLTKHRTPTYPSSYQSSLNVQYDPYHQYCCSTGKDFYKSYHLSYQTTLLPSPYHQHRHHHHLSQHANVRTLPFQQSTIQSVDAHHQRQHNHRSHSTSRQRSARLRRKIKEFQARALIFIQRLALITVSLSIIGFILTRCLQSVGQLSDSIFKHNTYRKLSRYDVIANHFVENSFHLNNQTGSFVDESIQSCSNEDIFNNLFGSTLESNEDLPAIARNVFIRFYALGFLALLFAVSFTCEKIFGKKHSISYDVDGLSSLDEEFDDDIELDDDEDDEGDEDDELLDLYWDCQPTPIRVPKFPIPHVEVADLKISILYLLPLRLISRIWGNINSIPLPIIVRRPLYLWYARTFGCNLHEMEIEDLKQFANLSEFFRRSLKPNVRPIGNSSVVSPADGIYYSINNFLGSDCVPKVKTGNSLYSCVIYLAPGDYHRFHSPTEWQVERRRHFSGRLLSVKPSFVSQVPNLFSINERVVYYGSWKYGFFSMTAVGATNVGTVNVFFDKDLQTNQYAQSKRYQTEQVFPEQIQFNKGDLFGEFNLGSTIVLVYEAPEGHQTQFNSILLNQKVKYGQDICSINC</sequence>
<evidence type="ECO:0000256" key="3">
    <source>
        <dbReference type="ARBA" id="ARBA00012243"/>
    </source>
</evidence>
<evidence type="ECO:0000256" key="6">
    <source>
        <dbReference type="ARBA" id="ARBA00023098"/>
    </source>
</evidence>
<dbReference type="GO" id="GO:0004609">
    <property type="term" value="F:phosphatidylserine decarboxylase activity"/>
    <property type="evidence" value="ECO:0007669"/>
    <property type="project" value="UniProtKB-EC"/>
</dbReference>
<comment type="pathway">
    <text evidence="11">Phospholipid metabolism; phosphatidylethanolamine biosynthesis.</text>
</comment>
<dbReference type="Pfam" id="PF02666">
    <property type="entry name" value="PS_Dcarbxylase"/>
    <property type="match status" value="1"/>
</dbReference>
<keyword evidence="14" id="KW-1133">Transmembrane helix</keyword>
<dbReference type="GO" id="GO:0005739">
    <property type="term" value="C:mitochondrion"/>
    <property type="evidence" value="ECO:0007669"/>
    <property type="project" value="TreeGrafter"/>
</dbReference>
<evidence type="ECO:0000256" key="1">
    <source>
        <dbReference type="ARBA" id="ARBA00001928"/>
    </source>
</evidence>
<keyword evidence="9" id="KW-1208">Phospholipid metabolism</keyword>
<dbReference type="InterPro" id="IPR033177">
    <property type="entry name" value="PSD-B"/>
</dbReference>
<keyword evidence="7" id="KW-0594">Phospholipid biosynthesis</keyword>
<dbReference type="PANTHER" id="PTHR10067">
    <property type="entry name" value="PHOSPHATIDYLSERINE DECARBOXYLASE"/>
    <property type="match status" value="1"/>
</dbReference>
<feature type="transmembrane region" description="Helical" evidence="14">
    <location>
        <begin position="161"/>
        <end position="182"/>
    </location>
</feature>
<keyword evidence="14" id="KW-0472">Membrane</keyword>
<proteinExistence type="predicted"/>
<evidence type="ECO:0000256" key="8">
    <source>
        <dbReference type="ARBA" id="ARBA00023239"/>
    </source>
</evidence>